<dbReference type="InterPro" id="IPR041588">
    <property type="entry name" value="Integrase_H2C2"/>
</dbReference>
<evidence type="ECO:0000259" key="1">
    <source>
        <dbReference type="Pfam" id="PF17921"/>
    </source>
</evidence>
<evidence type="ECO:0000313" key="3">
    <source>
        <dbReference type="Proteomes" id="UP000252519"/>
    </source>
</evidence>
<name>A0A368G8C8_ANCCA</name>
<dbReference type="OrthoDB" id="5850742at2759"/>
<sequence>MEVPRENIQLVSLLRCQQRSPVILPRPSSITTLYILHFHAEHTGTSQTLIILRQLVWIPQGRAEVRRVIKKFCSFCRREKAAPFHLPPFPDHPQERVKQPAYPFCNNAIDYLGPFNVEKHPSTIKYGSPYSHVSTPEPFTLTSQALSAQYVSYK</sequence>
<gene>
    <name evidence="2" type="ORF">ANCCAN_14521</name>
</gene>
<evidence type="ECO:0000313" key="2">
    <source>
        <dbReference type="EMBL" id="RCN39549.1"/>
    </source>
</evidence>
<feature type="domain" description="Integrase zinc-binding" evidence="1">
    <location>
        <begin position="29"/>
        <end position="81"/>
    </location>
</feature>
<dbReference type="AlphaFoldDB" id="A0A368G8C8"/>
<dbReference type="EMBL" id="JOJR01000332">
    <property type="protein sequence ID" value="RCN39549.1"/>
    <property type="molecule type" value="Genomic_DNA"/>
</dbReference>
<dbReference type="PANTHER" id="PTHR47331">
    <property type="entry name" value="PHD-TYPE DOMAIN-CONTAINING PROTEIN"/>
    <property type="match status" value="1"/>
</dbReference>
<protein>
    <recommendedName>
        <fullName evidence="1">Integrase zinc-binding domain-containing protein</fullName>
    </recommendedName>
</protein>
<reference evidence="2 3" key="1">
    <citation type="submission" date="2014-10" db="EMBL/GenBank/DDBJ databases">
        <title>Draft genome of the hookworm Ancylostoma caninum.</title>
        <authorList>
            <person name="Mitreva M."/>
        </authorList>
    </citation>
    <scope>NUCLEOTIDE SEQUENCE [LARGE SCALE GENOMIC DNA]</scope>
    <source>
        <strain evidence="2 3">Baltimore</strain>
    </source>
</reference>
<dbReference type="PANTHER" id="PTHR47331:SF1">
    <property type="entry name" value="GAG-LIKE PROTEIN"/>
    <property type="match status" value="1"/>
</dbReference>
<organism evidence="2 3">
    <name type="scientific">Ancylostoma caninum</name>
    <name type="common">Dog hookworm</name>
    <dbReference type="NCBI Taxonomy" id="29170"/>
    <lineage>
        <taxon>Eukaryota</taxon>
        <taxon>Metazoa</taxon>
        <taxon>Ecdysozoa</taxon>
        <taxon>Nematoda</taxon>
        <taxon>Chromadorea</taxon>
        <taxon>Rhabditida</taxon>
        <taxon>Rhabditina</taxon>
        <taxon>Rhabditomorpha</taxon>
        <taxon>Strongyloidea</taxon>
        <taxon>Ancylostomatidae</taxon>
        <taxon>Ancylostomatinae</taxon>
        <taxon>Ancylostoma</taxon>
    </lineage>
</organism>
<accession>A0A368G8C8</accession>
<keyword evidence="3" id="KW-1185">Reference proteome</keyword>
<comment type="caution">
    <text evidence="2">The sequence shown here is derived from an EMBL/GenBank/DDBJ whole genome shotgun (WGS) entry which is preliminary data.</text>
</comment>
<dbReference type="STRING" id="29170.A0A368G8C8"/>
<dbReference type="Proteomes" id="UP000252519">
    <property type="component" value="Unassembled WGS sequence"/>
</dbReference>
<dbReference type="Pfam" id="PF17921">
    <property type="entry name" value="Integrase_H2C2"/>
    <property type="match status" value="1"/>
</dbReference>
<proteinExistence type="predicted"/>